<sequence length="300" mass="34766">MSDGLKPPIILFGNFRSGTTMLQKVIATHTDVVPLYEPVGLWLSADPSRSHDEFEEKDATDKVKRYIRGQFLKLQQENGGRVVIEKTPHNILRIPYVRAIFPEAHFLYIVRNPLSFVSSVELKWQRPAGRRRIMKRLKNTPITQVHHYFTRFVTQQWHTKVLKRKYLPIWGPRYKGIQDDVRTEDLLTVFARQWARAASKAEADLARFDDGEVLRLRYEDFVADPIADLERICAHCGLELTPSMAQTVADMVKTDRIHKWQRFDAEQLSRLIPELSAEMIRNGYEVPEQIANLLEAQSSG</sequence>
<dbReference type="GO" id="GO:0008476">
    <property type="term" value="F:protein-tyrosine sulfotransferase activity"/>
    <property type="evidence" value="ECO:0007669"/>
    <property type="project" value="InterPro"/>
</dbReference>
<dbReference type="Pfam" id="PF13469">
    <property type="entry name" value="Sulfotransfer_3"/>
    <property type="match status" value="2"/>
</dbReference>
<dbReference type="Gene3D" id="3.40.50.300">
    <property type="entry name" value="P-loop containing nucleotide triphosphate hydrolases"/>
    <property type="match status" value="1"/>
</dbReference>
<keyword evidence="1" id="KW-0808">Transferase</keyword>
<dbReference type="SUPFAM" id="SSF52540">
    <property type="entry name" value="P-loop containing nucleoside triphosphate hydrolases"/>
    <property type="match status" value="1"/>
</dbReference>
<dbReference type="EMBL" id="CADCVY010000039">
    <property type="protein sequence ID" value="CAA9496664.1"/>
    <property type="molecule type" value="Genomic_DNA"/>
</dbReference>
<gene>
    <name evidence="2" type="ORF">AVDCRST_MAG44-506</name>
</gene>
<name>A0A6J4SED9_9SPHN</name>
<dbReference type="PANTHER" id="PTHR12788:SF10">
    <property type="entry name" value="PROTEIN-TYROSINE SULFOTRANSFERASE"/>
    <property type="match status" value="1"/>
</dbReference>
<evidence type="ECO:0000313" key="2">
    <source>
        <dbReference type="EMBL" id="CAA9496664.1"/>
    </source>
</evidence>
<dbReference type="InterPro" id="IPR027417">
    <property type="entry name" value="P-loop_NTPase"/>
</dbReference>
<dbReference type="PANTHER" id="PTHR12788">
    <property type="entry name" value="PROTEIN-TYROSINE SULFOTRANSFERASE 2"/>
    <property type="match status" value="1"/>
</dbReference>
<reference evidence="2" key="1">
    <citation type="submission" date="2020-02" db="EMBL/GenBank/DDBJ databases">
        <authorList>
            <person name="Meier V. D."/>
        </authorList>
    </citation>
    <scope>NUCLEOTIDE SEQUENCE</scope>
    <source>
        <strain evidence="2">AVDCRST_MAG44</strain>
    </source>
</reference>
<accession>A0A6J4SED9</accession>
<protein>
    <recommendedName>
        <fullName evidence="3">Sulfotransferase</fullName>
    </recommendedName>
</protein>
<proteinExistence type="predicted"/>
<organism evidence="2">
    <name type="scientific">uncultured Sphingomonas sp</name>
    <dbReference type="NCBI Taxonomy" id="158754"/>
    <lineage>
        <taxon>Bacteria</taxon>
        <taxon>Pseudomonadati</taxon>
        <taxon>Pseudomonadota</taxon>
        <taxon>Alphaproteobacteria</taxon>
        <taxon>Sphingomonadales</taxon>
        <taxon>Sphingomonadaceae</taxon>
        <taxon>Sphingomonas</taxon>
        <taxon>environmental samples</taxon>
    </lineage>
</organism>
<dbReference type="AlphaFoldDB" id="A0A6J4SED9"/>
<dbReference type="InterPro" id="IPR026634">
    <property type="entry name" value="TPST-like"/>
</dbReference>
<evidence type="ECO:0008006" key="3">
    <source>
        <dbReference type="Google" id="ProtNLM"/>
    </source>
</evidence>
<evidence type="ECO:0000256" key="1">
    <source>
        <dbReference type="ARBA" id="ARBA00022679"/>
    </source>
</evidence>